<dbReference type="GO" id="GO:0008408">
    <property type="term" value="F:3'-5' exonuclease activity"/>
    <property type="evidence" value="ECO:0007669"/>
    <property type="project" value="InterPro"/>
</dbReference>
<dbReference type="GO" id="GO:0003677">
    <property type="term" value="F:DNA binding"/>
    <property type="evidence" value="ECO:0007669"/>
    <property type="project" value="UniProtKB-KW"/>
</dbReference>
<evidence type="ECO:0000256" key="7">
    <source>
        <dbReference type="ARBA" id="ARBA00022932"/>
    </source>
</evidence>
<evidence type="ECO:0000256" key="6">
    <source>
        <dbReference type="ARBA" id="ARBA00022705"/>
    </source>
</evidence>
<evidence type="ECO:0000256" key="1">
    <source>
        <dbReference type="ARBA" id="ARBA00004496"/>
    </source>
</evidence>
<feature type="domain" description="DNA polymerase III beta sliding clamp C-terminal" evidence="9">
    <location>
        <begin position="243"/>
        <end position="336"/>
    </location>
</feature>
<evidence type="ECO:0000256" key="4">
    <source>
        <dbReference type="ARBA" id="ARBA00022679"/>
    </source>
</evidence>
<dbReference type="InterPro" id="IPR001001">
    <property type="entry name" value="DNA_polIII_beta"/>
</dbReference>
<dbReference type="InterPro" id="IPR046938">
    <property type="entry name" value="DNA_clamp_sf"/>
</dbReference>
<evidence type="ECO:0000256" key="3">
    <source>
        <dbReference type="ARBA" id="ARBA00022490"/>
    </source>
</evidence>
<sequence>MKIIINNDLRKIILSATKVSDTVSIKTIKNSMTMISANSNSLFFKGVYANKTEVENVEFVLGKKPLELIRMLDLTEEIVISKTDRGIEVKSGDTRASFAEEKEFEGLDLDMNLNEASVFDIDAVKRVIYAASTENIQAALNCIEFSINDNKCSFICSDSLRVARVTEELEPFNAKVSQVKDCEFLIHKNEFSKLASILQGKVAFSYLPSVNKVIFINGPIMIGVKCINEPILPLGKFCDELKKTTNSIFVDRAELIKSIQKTLLIDNKVSIEINNNEVKVSSINKNADLSTTIKVSVDNISVPTTVYLNAKYALDMLNAIDDEEINIYIESPLRPIGCWNEKICNVLLPIDPSSNN</sequence>
<evidence type="ECO:0000256" key="2">
    <source>
        <dbReference type="ARBA" id="ARBA00010752"/>
    </source>
</evidence>
<dbReference type="GO" id="GO:0006271">
    <property type="term" value="P:DNA strand elongation involved in DNA replication"/>
    <property type="evidence" value="ECO:0007669"/>
    <property type="project" value="TreeGrafter"/>
</dbReference>
<dbReference type="GO" id="GO:0003887">
    <property type="term" value="F:DNA-directed DNA polymerase activity"/>
    <property type="evidence" value="ECO:0007669"/>
    <property type="project" value="UniProtKB-KW"/>
</dbReference>
<keyword evidence="5" id="KW-0548">Nucleotidyltransferase</keyword>
<dbReference type="GO" id="GO:0009360">
    <property type="term" value="C:DNA polymerase III complex"/>
    <property type="evidence" value="ECO:0007669"/>
    <property type="project" value="InterPro"/>
</dbReference>
<dbReference type="RefSeq" id="WP_004456518.1">
    <property type="nucleotide sequence ID" value="NZ_CATNXJ010000012.1"/>
</dbReference>
<evidence type="ECO:0000313" key="10">
    <source>
        <dbReference type="EMBL" id="HAT4308386.1"/>
    </source>
</evidence>
<dbReference type="Pfam" id="PF02768">
    <property type="entry name" value="DNA_pol3_beta_3"/>
    <property type="match status" value="1"/>
</dbReference>
<gene>
    <name evidence="10" type="ORF">I9080_002198</name>
</gene>
<dbReference type="PANTHER" id="PTHR30478">
    <property type="entry name" value="DNA POLYMERASE III SUBUNIT BETA"/>
    <property type="match status" value="1"/>
</dbReference>
<dbReference type="Proteomes" id="UP000859547">
    <property type="component" value="Unassembled WGS sequence"/>
</dbReference>
<reference evidence="10" key="1">
    <citation type="journal article" date="2018" name="Genome Biol.">
        <title>SKESA: strategic k-mer extension for scrupulous assemblies.</title>
        <authorList>
            <person name="Souvorov A."/>
            <person name="Agarwala R."/>
            <person name="Lipman D.J."/>
        </authorList>
    </citation>
    <scope>NUCLEOTIDE SEQUENCE</scope>
    <source>
        <strain evidence="10">C8</strain>
    </source>
</reference>
<dbReference type="SMART" id="SM00480">
    <property type="entry name" value="POL3Bc"/>
    <property type="match status" value="1"/>
</dbReference>
<keyword evidence="3" id="KW-0963">Cytoplasm</keyword>
<comment type="similarity">
    <text evidence="2">Belongs to the beta sliding clamp family.</text>
</comment>
<dbReference type="EMBL" id="DACTCB010000011">
    <property type="protein sequence ID" value="HAT4308386.1"/>
    <property type="molecule type" value="Genomic_DNA"/>
</dbReference>
<dbReference type="Gene3D" id="3.10.150.10">
    <property type="entry name" value="DNA Polymerase III, subunit A, domain 2"/>
    <property type="match status" value="2"/>
</dbReference>
<dbReference type="InterPro" id="IPR022635">
    <property type="entry name" value="DNA_polIII_beta_C"/>
</dbReference>
<evidence type="ECO:0000259" key="9">
    <source>
        <dbReference type="Pfam" id="PF02768"/>
    </source>
</evidence>
<comment type="subcellular location">
    <subcellularLocation>
        <location evidence="1">Cytoplasm</location>
    </subcellularLocation>
</comment>
<accession>A0A8H9UXB6</accession>
<keyword evidence="7" id="KW-0239">DNA-directed DNA polymerase</keyword>
<name>A0A8H9UXB6_CLOPF</name>
<organism evidence="10">
    <name type="scientific">Clostridium perfringens</name>
    <dbReference type="NCBI Taxonomy" id="1502"/>
    <lineage>
        <taxon>Bacteria</taxon>
        <taxon>Bacillati</taxon>
        <taxon>Bacillota</taxon>
        <taxon>Clostridia</taxon>
        <taxon>Eubacteriales</taxon>
        <taxon>Clostridiaceae</taxon>
        <taxon>Clostridium</taxon>
    </lineage>
</organism>
<proteinExistence type="inferred from homology"/>
<dbReference type="SUPFAM" id="SSF55979">
    <property type="entry name" value="DNA clamp"/>
    <property type="match status" value="2"/>
</dbReference>
<reference evidence="10" key="2">
    <citation type="submission" date="2020-07" db="EMBL/GenBank/DDBJ databases">
        <authorList>
            <consortium name="NCBI Pathogen Detection Project"/>
        </authorList>
    </citation>
    <scope>NUCLEOTIDE SEQUENCE</scope>
    <source>
        <strain evidence="10">C8</strain>
    </source>
</reference>
<keyword evidence="8" id="KW-0238">DNA-binding</keyword>
<dbReference type="GO" id="GO:0005737">
    <property type="term" value="C:cytoplasm"/>
    <property type="evidence" value="ECO:0007669"/>
    <property type="project" value="UniProtKB-SubCell"/>
</dbReference>
<dbReference type="PANTHER" id="PTHR30478:SF0">
    <property type="entry name" value="BETA SLIDING CLAMP"/>
    <property type="match status" value="1"/>
</dbReference>
<comment type="caution">
    <text evidence="10">The sequence shown here is derived from an EMBL/GenBank/DDBJ whole genome shotgun (WGS) entry which is preliminary data.</text>
</comment>
<keyword evidence="6" id="KW-0235">DNA replication</keyword>
<dbReference type="AlphaFoldDB" id="A0A8H9UXB6"/>
<keyword evidence="4" id="KW-0808">Transferase</keyword>
<evidence type="ECO:0000256" key="8">
    <source>
        <dbReference type="ARBA" id="ARBA00023125"/>
    </source>
</evidence>
<protein>
    <recommendedName>
        <fullName evidence="9">DNA polymerase III beta sliding clamp C-terminal domain-containing protein</fullName>
    </recommendedName>
</protein>
<evidence type="ECO:0000256" key="5">
    <source>
        <dbReference type="ARBA" id="ARBA00022695"/>
    </source>
</evidence>